<dbReference type="CDD" id="cd07033">
    <property type="entry name" value="TPP_PYR_DXS_TK_like"/>
    <property type="match status" value="1"/>
</dbReference>
<evidence type="ECO:0000259" key="4">
    <source>
        <dbReference type="SMART" id="SM00861"/>
    </source>
</evidence>
<evidence type="ECO:0000256" key="3">
    <source>
        <dbReference type="ARBA" id="ARBA00023052"/>
    </source>
</evidence>
<dbReference type="Gene3D" id="3.40.50.920">
    <property type="match status" value="1"/>
</dbReference>
<dbReference type="InterPro" id="IPR009014">
    <property type="entry name" value="Transketo_C/PFOR_II"/>
</dbReference>
<proteinExistence type="inferred from homology"/>
<dbReference type="PANTHER" id="PTHR43825">
    <property type="entry name" value="PYRUVATE DEHYDROGENASE E1 COMPONENT"/>
    <property type="match status" value="1"/>
</dbReference>
<dbReference type="InterPro" id="IPR051157">
    <property type="entry name" value="PDH/Transketolase"/>
</dbReference>
<dbReference type="EMBL" id="VSSQ01007432">
    <property type="protein sequence ID" value="MPM35901.1"/>
    <property type="molecule type" value="Genomic_DNA"/>
</dbReference>
<dbReference type="InterPro" id="IPR033248">
    <property type="entry name" value="Transketolase_C"/>
</dbReference>
<sequence length="315" mass="33329">MADFYPGMNLDIRAAAGKYLTELGKKYPDVLLLSADLTGNAGAAEFAKTYPDRYFNMGIAEQNMASFAAGLTYEGFKPYLVTMSPFISMRACEQVRSDVCYCALPVRFIGNNSGYSGGISGATHCGLEDCAIMGAMGNMTILEPCDAYEAALAMEASYAVKGPVYIRITSFATPAVYTEPFVYEIGKAGVPIKGDDGAFIVSGAIVSYAVAAAKRLKEELGASVRVVDMHTIKPLDEAAVLAAAKTGRVIAAQDHTKIGGLGWAVANTLAQGGVACKFKVLGAPDHYVPLATTPYLHKINGYDADGLFEAMKAML</sequence>
<organism evidence="5">
    <name type="scientific">bioreactor metagenome</name>
    <dbReference type="NCBI Taxonomy" id="1076179"/>
    <lineage>
        <taxon>unclassified sequences</taxon>
        <taxon>metagenomes</taxon>
        <taxon>ecological metagenomes</taxon>
    </lineage>
</organism>
<dbReference type="PANTHER" id="PTHR43825:SF1">
    <property type="entry name" value="TRANSKETOLASE-LIKE PYRIMIDINE-BINDING DOMAIN-CONTAINING PROTEIN"/>
    <property type="match status" value="1"/>
</dbReference>
<dbReference type="Gene3D" id="3.40.50.970">
    <property type="match status" value="1"/>
</dbReference>
<dbReference type="SUPFAM" id="SSF52518">
    <property type="entry name" value="Thiamin diphosphate-binding fold (THDP-binding)"/>
    <property type="match status" value="1"/>
</dbReference>
<dbReference type="EC" id="2.2.1.7" evidence="5"/>
<dbReference type="GO" id="GO:0008661">
    <property type="term" value="F:1-deoxy-D-xylulose-5-phosphate synthase activity"/>
    <property type="evidence" value="ECO:0007669"/>
    <property type="project" value="UniProtKB-EC"/>
</dbReference>
<dbReference type="InterPro" id="IPR029061">
    <property type="entry name" value="THDP-binding"/>
</dbReference>
<comment type="caution">
    <text evidence="5">The sequence shown here is derived from an EMBL/GenBank/DDBJ whole genome shotgun (WGS) entry which is preliminary data.</text>
</comment>
<dbReference type="Pfam" id="PF02780">
    <property type="entry name" value="Transketolase_C"/>
    <property type="match status" value="1"/>
</dbReference>
<dbReference type="AlphaFoldDB" id="A0A644Z7B6"/>
<dbReference type="Pfam" id="PF02779">
    <property type="entry name" value="Transket_pyr"/>
    <property type="match status" value="1"/>
</dbReference>
<protein>
    <submittedName>
        <fullName evidence="5">1-deoxy-D-xylulose-5-phosphate synthase</fullName>
        <ecNumber evidence="5">2.2.1.7</ecNumber>
    </submittedName>
</protein>
<dbReference type="FunFam" id="3.40.50.970:FF:000129">
    <property type="entry name" value="Transketolase"/>
    <property type="match status" value="1"/>
</dbReference>
<comment type="similarity">
    <text evidence="2">Belongs to the transketolase family.</text>
</comment>
<reference evidence="5" key="1">
    <citation type="submission" date="2019-08" db="EMBL/GenBank/DDBJ databases">
        <authorList>
            <person name="Kucharzyk K."/>
            <person name="Murdoch R.W."/>
            <person name="Higgins S."/>
            <person name="Loffler F."/>
        </authorList>
    </citation>
    <scope>NUCLEOTIDE SEQUENCE</scope>
</reference>
<dbReference type="InterPro" id="IPR005475">
    <property type="entry name" value="Transketolase-like_Pyr-bd"/>
</dbReference>
<feature type="domain" description="Transketolase-like pyrimidine-binding" evidence="4">
    <location>
        <begin position="10"/>
        <end position="175"/>
    </location>
</feature>
<gene>
    <name evidence="5" type="primary">dxs_57</name>
    <name evidence="5" type="ORF">SDC9_82495</name>
</gene>
<evidence type="ECO:0000256" key="1">
    <source>
        <dbReference type="ARBA" id="ARBA00001964"/>
    </source>
</evidence>
<accession>A0A644Z7B6</accession>
<keyword evidence="5" id="KW-0808">Transferase</keyword>
<evidence type="ECO:0000313" key="5">
    <source>
        <dbReference type="EMBL" id="MPM35901.1"/>
    </source>
</evidence>
<dbReference type="SMART" id="SM00861">
    <property type="entry name" value="Transket_pyr"/>
    <property type="match status" value="1"/>
</dbReference>
<dbReference type="SUPFAM" id="SSF52922">
    <property type="entry name" value="TK C-terminal domain-like"/>
    <property type="match status" value="1"/>
</dbReference>
<name>A0A644Z7B6_9ZZZZ</name>
<keyword evidence="3" id="KW-0786">Thiamine pyrophosphate</keyword>
<comment type="cofactor">
    <cofactor evidence="1">
        <name>thiamine diphosphate</name>
        <dbReference type="ChEBI" id="CHEBI:58937"/>
    </cofactor>
</comment>
<evidence type="ECO:0000256" key="2">
    <source>
        <dbReference type="ARBA" id="ARBA00007131"/>
    </source>
</evidence>